<comment type="caution">
    <text evidence="2">The sequence shown here is derived from an EMBL/GenBank/DDBJ whole genome shotgun (WGS) entry which is preliminary data.</text>
</comment>
<proteinExistence type="predicted"/>
<dbReference type="Proteomes" id="UP000432089">
    <property type="component" value="Unassembled WGS sequence"/>
</dbReference>
<organism evidence="2 3">
    <name type="scientific">Plantimonas leprariae</name>
    <dbReference type="NCBI Taxonomy" id="2615207"/>
    <lineage>
        <taxon>Bacteria</taxon>
        <taxon>Pseudomonadati</taxon>
        <taxon>Pseudomonadota</taxon>
        <taxon>Alphaproteobacteria</taxon>
        <taxon>Hyphomicrobiales</taxon>
        <taxon>Aurantimonadaceae</taxon>
        <taxon>Plantimonas</taxon>
    </lineage>
</organism>
<sequence length="250" mass="27237">MSRRATTCASDGRPGTARSGCRNGCCRPSARTCCAVMASPIIGRHLRQQQYLVLDRTGCRHAEPASSLLRQRRRRHDLRHRRRPGCCARRVHAPAPGGGVGRARHPPVARRRGSHEEPFRRVHPRAGGGVGKRGEPGRSLRRTRVDAAHGSGERLAAALPRKPDLAVLNRFGRAEMEGHGLIGLLAAAFDDVVPVAVAVPVGLREGWIESTGGLAVSVEPDPAQLLRWWRSLGNGPREPNQSPDECRHAR</sequence>
<evidence type="ECO:0000256" key="1">
    <source>
        <dbReference type="SAM" id="MobiDB-lite"/>
    </source>
</evidence>
<dbReference type="EMBL" id="VZDO01000016">
    <property type="protein sequence ID" value="KAB0677556.1"/>
    <property type="molecule type" value="Genomic_DNA"/>
</dbReference>
<feature type="compositionally biased region" description="Basic residues" evidence="1">
    <location>
        <begin position="102"/>
        <end position="113"/>
    </location>
</feature>
<protein>
    <submittedName>
        <fullName evidence="2">DUF2478 domain-containing protein</fullName>
    </submittedName>
</protein>
<feature type="compositionally biased region" description="Basic and acidic residues" evidence="1">
    <location>
        <begin position="132"/>
        <end position="147"/>
    </location>
</feature>
<dbReference type="Pfam" id="PF10649">
    <property type="entry name" value="DUF2478"/>
    <property type="match status" value="1"/>
</dbReference>
<keyword evidence="3" id="KW-1185">Reference proteome</keyword>
<name>A0A7V7PM28_9HYPH</name>
<gene>
    <name evidence="2" type="ORF">F6X38_17940</name>
</gene>
<feature type="region of interest" description="Disordered" evidence="1">
    <location>
        <begin position="89"/>
        <end position="152"/>
    </location>
</feature>
<dbReference type="InterPro" id="IPR018912">
    <property type="entry name" value="DUF2478"/>
</dbReference>
<reference evidence="2 3" key="1">
    <citation type="submission" date="2019-09" db="EMBL/GenBank/DDBJ databases">
        <title>YIM 132180 draft genome.</title>
        <authorList>
            <person name="Zhang K."/>
        </authorList>
    </citation>
    <scope>NUCLEOTIDE SEQUENCE [LARGE SCALE GENOMIC DNA]</scope>
    <source>
        <strain evidence="2 3">YIM 132180</strain>
    </source>
</reference>
<evidence type="ECO:0000313" key="3">
    <source>
        <dbReference type="Proteomes" id="UP000432089"/>
    </source>
</evidence>
<accession>A0A7V7PM28</accession>
<dbReference type="AlphaFoldDB" id="A0A7V7PM28"/>
<evidence type="ECO:0000313" key="2">
    <source>
        <dbReference type="EMBL" id="KAB0677556.1"/>
    </source>
</evidence>